<proteinExistence type="predicted"/>
<keyword evidence="2" id="KW-1185">Reference proteome</keyword>
<dbReference type="EMBL" id="RQJO01000007">
    <property type="protein sequence ID" value="RRB06852.1"/>
    <property type="molecule type" value="Genomic_DNA"/>
</dbReference>
<accession>A0A3P1C0R5</accession>
<gene>
    <name evidence="1" type="ORF">EHT25_03425</name>
</gene>
<evidence type="ECO:0000313" key="1">
    <source>
        <dbReference type="EMBL" id="RRB06852.1"/>
    </source>
</evidence>
<dbReference type="AlphaFoldDB" id="A0A3P1C0R5"/>
<dbReference type="RefSeq" id="WP_124870681.1">
    <property type="nucleotide sequence ID" value="NZ_RQJO01000007.1"/>
</dbReference>
<sequence>MNPNSTGQLVKFPTPYPDENPNHLYVVLEIFEDERPRAHIQALNTGLSFPSVNTVRVSDLDAVKMDTNDLLGHKVTIRTSDFSKVTGKVVQVSDSRILLDMIKHESGVETNVRLTVKDNEGIELTGTLFEG</sequence>
<reference evidence="1 2" key="1">
    <citation type="submission" date="2018-11" db="EMBL/GenBank/DDBJ databases">
        <authorList>
            <person name="Zhou Z."/>
            <person name="Wang G."/>
        </authorList>
    </citation>
    <scope>NUCLEOTIDE SEQUENCE [LARGE SCALE GENOMIC DNA]</scope>
    <source>
        <strain evidence="1 2">KCTC52004</strain>
    </source>
</reference>
<organism evidence="1 2">
    <name type="scientific">Larkinella rosea</name>
    <dbReference type="NCBI Taxonomy" id="2025312"/>
    <lineage>
        <taxon>Bacteria</taxon>
        <taxon>Pseudomonadati</taxon>
        <taxon>Bacteroidota</taxon>
        <taxon>Cytophagia</taxon>
        <taxon>Cytophagales</taxon>
        <taxon>Spirosomataceae</taxon>
        <taxon>Larkinella</taxon>
    </lineage>
</organism>
<name>A0A3P1C0R5_9BACT</name>
<protein>
    <submittedName>
        <fullName evidence="1">Uncharacterized protein</fullName>
    </submittedName>
</protein>
<evidence type="ECO:0000313" key="2">
    <source>
        <dbReference type="Proteomes" id="UP000271925"/>
    </source>
</evidence>
<dbReference type="OrthoDB" id="709503at2"/>
<comment type="caution">
    <text evidence="1">The sequence shown here is derived from an EMBL/GenBank/DDBJ whole genome shotgun (WGS) entry which is preliminary data.</text>
</comment>
<dbReference type="Proteomes" id="UP000271925">
    <property type="component" value="Unassembled WGS sequence"/>
</dbReference>